<gene>
    <name evidence="2" type="ORF">DFH07DRAFT_766158</name>
</gene>
<accession>A0AAD7NVS6</accession>
<reference evidence="2" key="1">
    <citation type="submission" date="2023-03" db="EMBL/GenBank/DDBJ databases">
        <title>Massive genome expansion in bonnet fungi (Mycena s.s.) driven by repeated elements and novel gene families across ecological guilds.</title>
        <authorList>
            <consortium name="Lawrence Berkeley National Laboratory"/>
            <person name="Harder C.B."/>
            <person name="Miyauchi S."/>
            <person name="Viragh M."/>
            <person name="Kuo A."/>
            <person name="Thoen E."/>
            <person name="Andreopoulos B."/>
            <person name="Lu D."/>
            <person name="Skrede I."/>
            <person name="Drula E."/>
            <person name="Henrissat B."/>
            <person name="Morin E."/>
            <person name="Kohler A."/>
            <person name="Barry K."/>
            <person name="LaButti K."/>
            <person name="Morin E."/>
            <person name="Salamov A."/>
            <person name="Lipzen A."/>
            <person name="Mereny Z."/>
            <person name="Hegedus B."/>
            <person name="Baldrian P."/>
            <person name="Stursova M."/>
            <person name="Weitz H."/>
            <person name="Taylor A."/>
            <person name="Grigoriev I.V."/>
            <person name="Nagy L.G."/>
            <person name="Martin F."/>
            <person name="Kauserud H."/>
        </authorList>
    </citation>
    <scope>NUCLEOTIDE SEQUENCE</scope>
    <source>
        <strain evidence="2">CBHHK188m</strain>
    </source>
</reference>
<dbReference type="Proteomes" id="UP001215280">
    <property type="component" value="Unassembled WGS sequence"/>
</dbReference>
<organism evidence="2 3">
    <name type="scientific">Mycena maculata</name>
    <dbReference type="NCBI Taxonomy" id="230809"/>
    <lineage>
        <taxon>Eukaryota</taxon>
        <taxon>Fungi</taxon>
        <taxon>Dikarya</taxon>
        <taxon>Basidiomycota</taxon>
        <taxon>Agaricomycotina</taxon>
        <taxon>Agaricomycetes</taxon>
        <taxon>Agaricomycetidae</taxon>
        <taxon>Agaricales</taxon>
        <taxon>Marasmiineae</taxon>
        <taxon>Mycenaceae</taxon>
        <taxon>Mycena</taxon>
    </lineage>
</organism>
<keyword evidence="1" id="KW-1133">Transmembrane helix</keyword>
<comment type="caution">
    <text evidence="2">The sequence shown here is derived from an EMBL/GenBank/DDBJ whole genome shotgun (WGS) entry which is preliminary data.</text>
</comment>
<name>A0AAD7NVS6_9AGAR</name>
<protein>
    <submittedName>
        <fullName evidence="2">Uncharacterized protein</fullName>
    </submittedName>
</protein>
<feature type="transmembrane region" description="Helical" evidence="1">
    <location>
        <begin position="29"/>
        <end position="46"/>
    </location>
</feature>
<sequence length="202" mass="22708">MPELIIQLLPLALTPPAALVPSGVQRGIVMGFAGLYFGGFVVLPNTPSVRMKKLEKYINETVDLHAIAIREVDRNPRFVTETSLRLAQIRLSESVIRSRMLGARDITAMEYIKHLRCLSFCIGGCQREVRDVRTSILSGKIRKIPLQLCLKDLRHMRVKPDDLMPTWTVPSTRFPELIVLVWCKEFSAESPVQLSAAPDGNE</sequence>
<evidence type="ECO:0000313" key="2">
    <source>
        <dbReference type="EMBL" id="KAJ7777937.1"/>
    </source>
</evidence>
<proteinExistence type="predicted"/>
<dbReference type="EMBL" id="JARJLG010000009">
    <property type="protein sequence ID" value="KAJ7777937.1"/>
    <property type="molecule type" value="Genomic_DNA"/>
</dbReference>
<dbReference type="AlphaFoldDB" id="A0AAD7NVS6"/>
<keyword evidence="3" id="KW-1185">Reference proteome</keyword>
<evidence type="ECO:0000313" key="3">
    <source>
        <dbReference type="Proteomes" id="UP001215280"/>
    </source>
</evidence>
<keyword evidence="1" id="KW-0812">Transmembrane</keyword>
<keyword evidence="1" id="KW-0472">Membrane</keyword>
<evidence type="ECO:0000256" key="1">
    <source>
        <dbReference type="SAM" id="Phobius"/>
    </source>
</evidence>